<name>T1J3Y7_STRMM</name>
<dbReference type="Proteomes" id="UP000014500">
    <property type="component" value="Unassembled WGS sequence"/>
</dbReference>
<evidence type="ECO:0000313" key="1">
    <source>
        <dbReference type="EnsemblMetazoa" id="SMAR008313-PA"/>
    </source>
</evidence>
<dbReference type="EMBL" id="JH431832">
    <property type="status" value="NOT_ANNOTATED_CDS"/>
    <property type="molecule type" value="Genomic_DNA"/>
</dbReference>
<protein>
    <submittedName>
        <fullName evidence="1">Uncharacterized protein</fullName>
    </submittedName>
</protein>
<dbReference type="EnsemblMetazoa" id="SMAR008313-RA">
    <property type="protein sequence ID" value="SMAR008313-PA"/>
    <property type="gene ID" value="SMAR008313"/>
</dbReference>
<keyword evidence="2" id="KW-1185">Reference proteome</keyword>
<organism evidence="1 2">
    <name type="scientific">Strigamia maritima</name>
    <name type="common">European centipede</name>
    <name type="synonym">Geophilus maritimus</name>
    <dbReference type="NCBI Taxonomy" id="126957"/>
    <lineage>
        <taxon>Eukaryota</taxon>
        <taxon>Metazoa</taxon>
        <taxon>Ecdysozoa</taxon>
        <taxon>Arthropoda</taxon>
        <taxon>Myriapoda</taxon>
        <taxon>Chilopoda</taxon>
        <taxon>Pleurostigmophora</taxon>
        <taxon>Geophilomorpha</taxon>
        <taxon>Linotaeniidae</taxon>
        <taxon>Strigamia</taxon>
    </lineage>
</organism>
<evidence type="ECO:0000313" key="2">
    <source>
        <dbReference type="Proteomes" id="UP000014500"/>
    </source>
</evidence>
<proteinExistence type="predicted"/>
<dbReference type="HOGENOM" id="CLU_2530332_0_0_1"/>
<accession>T1J3Y7</accession>
<reference evidence="2" key="1">
    <citation type="submission" date="2011-05" db="EMBL/GenBank/DDBJ databases">
        <authorList>
            <person name="Richards S.R."/>
            <person name="Qu J."/>
            <person name="Jiang H."/>
            <person name="Jhangiani S.N."/>
            <person name="Agravi P."/>
            <person name="Goodspeed R."/>
            <person name="Gross S."/>
            <person name="Mandapat C."/>
            <person name="Jackson L."/>
            <person name="Mathew T."/>
            <person name="Pu L."/>
            <person name="Thornton R."/>
            <person name="Saada N."/>
            <person name="Wilczek-Boney K.B."/>
            <person name="Lee S."/>
            <person name="Kovar C."/>
            <person name="Wu Y."/>
            <person name="Scherer S.E."/>
            <person name="Worley K.C."/>
            <person name="Muzny D.M."/>
            <person name="Gibbs R."/>
        </authorList>
    </citation>
    <scope>NUCLEOTIDE SEQUENCE</scope>
    <source>
        <strain evidence="2">Brora</strain>
    </source>
</reference>
<sequence length="84" mass="9666">MKEPFRLRILENLQFLPPSADLLKGRSKKFRAFVSEKLEQKKASSVCGIPSLQGSAIDYLARDLIGMHLMYEDNFISRLREIIP</sequence>
<reference evidence="1" key="2">
    <citation type="submission" date="2015-02" db="UniProtKB">
        <authorList>
            <consortium name="EnsemblMetazoa"/>
        </authorList>
    </citation>
    <scope>IDENTIFICATION</scope>
</reference>
<dbReference type="AlphaFoldDB" id="T1J3Y7"/>